<feature type="transmembrane region" description="Helical" evidence="1">
    <location>
        <begin position="63"/>
        <end position="84"/>
    </location>
</feature>
<dbReference type="KEGG" id="nwi:Nwi_0307"/>
<reference evidence="3 4" key="1">
    <citation type="journal article" date="2006" name="Appl. Environ. Microbiol.">
        <title>Genome sequence of the chemolithoautotrophic nitrite-oxidizing bacterium Nitrobacter winogradskyi Nb-255.</title>
        <authorList>
            <person name="Starkenburg S.R."/>
            <person name="Chain P.S."/>
            <person name="Sayavedra-Soto L.A."/>
            <person name="Hauser L."/>
            <person name="Land M.L."/>
            <person name="Larimer F.W."/>
            <person name="Malfatti S.A."/>
            <person name="Klotz M.G."/>
            <person name="Bottomley P.J."/>
            <person name="Arp D.J."/>
            <person name="Hickey W.J."/>
        </authorList>
    </citation>
    <scope>NUCLEOTIDE SEQUENCE [LARGE SCALE GENOMIC DNA]</scope>
    <source>
        <strain evidence="4">ATCC 25391 / DSM 10237 / CIP 104748 / NCIMB 11846 / Nb-255</strain>
    </source>
</reference>
<organism evidence="3 4">
    <name type="scientific">Nitrobacter winogradskyi (strain ATCC 25391 / DSM 10237 / CIP 104748 / NCIMB 11846 / Nb-255)</name>
    <dbReference type="NCBI Taxonomy" id="323098"/>
    <lineage>
        <taxon>Bacteria</taxon>
        <taxon>Pseudomonadati</taxon>
        <taxon>Pseudomonadota</taxon>
        <taxon>Alphaproteobacteria</taxon>
        <taxon>Hyphomicrobiales</taxon>
        <taxon>Nitrobacteraceae</taxon>
        <taxon>Nitrobacter</taxon>
    </lineage>
</organism>
<keyword evidence="4" id="KW-1185">Reference proteome</keyword>
<accession>Q3SVW7</accession>
<evidence type="ECO:0000313" key="3">
    <source>
        <dbReference type="EMBL" id="ABA03574.1"/>
    </source>
</evidence>
<dbReference type="Proteomes" id="UP000002531">
    <property type="component" value="Chromosome"/>
</dbReference>
<protein>
    <submittedName>
        <fullName evidence="3">Flp pilus assembly protein TadG</fullName>
    </submittedName>
</protein>
<keyword evidence="1" id="KW-0812">Transmembrane</keyword>
<evidence type="ECO:0000256" key="1">
    <source>
        <dbReference type="SAM" id="Phobius"/>
    </source>
</evidence>
<feature type="domain" description="TadE-like" evidence="2">
    <location>
        <begin position="63"/>
        <end position="101"/>
    </location>
</feature>
<gene>
    <name evidence="3" type="ordered locus">Nwi_0307</name>
</gene>
<dbReference type="eggNOG" id="COG4961">
    <property type="taxonomic scope" value="Bacteria"/>
</dbReference>
<dbReference type="AlphaFoldDB" id="Q3SVW7"/>
<dbReference type="EMBL" id="CP000115">
    <property type="protein sequence ID" value="ABA03574.1"/>
    <property type="molecule type" value="Genomic_DNA"/>
</dbReference>
<proteinExistence type="predicted"/>
<sequence length="242" mass="25891">MRIENVKPMWGACLSEVDAGSREESASQRGSGASLAFYRNGNGSGMWSCLKDMASALRRDTRGLAATEFAMIVPLMLVMLFGTIEVSSGVAVNRKVTLVARTLSDLTSQSKVVNDADVTNFLAASYGIMWPYSSAPVQATISELYIDPATSVARVQWSKGKAPRGAGSTVSIPSGLIGRDSSGKVLPNQYLIFSEVSYIYEPVLGYVMSKAGIRLSDTAFTRPRQSACVFFGNPSSIICPTT</sequence>
<keyword evidence="1" id="KW-1133">Transmembrane helix</keyword>
<dbReference type="InterPro" id="IPR012495">
    <property type="entry name" value="TadE-like_dom"/>
</dbReference>
<name>Q3SVW7_NITWN</name>
<dbReference type="HOGENOM" id="CLU_108008_1_0_5"/>
<evidence type="ECO:0000259" key="2">
    <source>
        <dbReference type="Pfam" id="PF07811"/>
    </source>
</evidence>
<dbReference type="STRING" id="323098.Nwi_0307"/>
<dbReference type="Pfam" id="PF07811">
    <property type="entry name" value="TadE"/>
    <property type="match status" value="1"/>
</dbReference>
<keyword evidence="1" id="KW-0472">Membrane</keyword>
<evidence type="ECO:0000313" key="4">
    <source>
        <dbReference type="Proteomes" id="UP000002531"/>
    </source>
</evidence>